<organism evidence="1">
    <name type="scientific">Arundo donax</name>
    <name type="common">Giant reed</name>
    <name type="synonym">Donax arundinaceus</name>
    <dbReference type="NCBI Taxonomy" id="35708"/>
    <lineage>
        <taxon>Eukaryota</taxon>
        <taxon>Viridiplantae</taxon>
        <taxon>Streptophyta</taxon>
        <taxon>Embryophyta</taxon>
        <taxon>Tracheophyta</taxon>
        <taxon>Spermatophyta</taxon>
        <taxon>Magnoliopsida</taxon>
        <taxon>Liliopsida</taxon>
        <taxon>Poales</taxon>
        <taxon>Poaceae</taxon>
        <taxon>PACMAD clade</taxon>
        <taxon>Arundinoideae</taxon>
        <taxon>Arundineae</taxon>
        <taxon>Arundo</taxon>
    </lineage>
</organism>
<sequence>MTAHWMLSSRLVSSS</sequence>
<reference evidence="1" key="2">
    <citation type="journal article" date="2015" name="Data Brief">
        <title>Shoot transcriptome of the giant reed, Arundo donax.</title>
        <authorList>
            <person name="Barrero R.A."/>
            <person name="Guerrero F.D."/>
            <person name="Moolhuijzen P."/>
            <person name="Goolsby J.A."/>
            <person name="Tidwell J."/>
            <person name="Bellgard S.E."/>
            <person name="Bellgard M.I."/>
        </authorList>
    </citation>
    <scope>NUCLEOTIDE SEQUENCE</scope>
    <source>
        <tissue evidence="1">Shoot tissue taken approximately 20 cm above the soil surface</tissue>
    </source>
</reference>
<evidence type="ECO:0000313" key="1">
    <source>
        <dbReference type="EMBL" id="JAE21807.1"/>
    </source>
</evidence>
<dbReference type="EMBL" id="GBRH01176089">
    <property type="protein sequence ID" value="JAE21807.1"/>
    <property type="molecule type" value="Transcribed_RNA"/>
</dbReference>
<accession>A0A0A9GBE4</accession>
<name>A0A0A9GBE4_ARUDO</name>
<reference evidence="1" key="1">
    <citation type="submission" date="2014-09" db="EMBL/GenBank/DDBJ databases">
        <authorList>
            <person name="Magalhaes I.L.F."/>
            <person name="Oliveira U."/>
            <person name="Santos F.R."/>
            <person name="Vidigal T.H.D.A."/>
            <person name="Brescovit A.D."/>
            <person name="Santos A.J."/>
        </authorList>
    </citation>
    <scope>NUCLEOTIDE SEQUENCE</scope>
    <source>
        <tissue evidence="1">Shoot tissue taken approximately 20 cm above the soil surface</tissue>
    </source>
</reference>
<protein>
    <submittedName>
        <fullName evidence="1">Uncharacterized protein</fullName>
    </submittedName>
</protein>
<proteinExistence type="predicted"/>